<evidence type="ECO:0000313" key="2">
    <source>
        <dbReference type="Proteomes" id="UP000573499"/>
    </source>
</evidence>
<dbReference type="EMBL" id="JACEZU010000002">
    <property type="protein sequence ID" value="MBA5686342.1"/>
    <property type="molecule type" value="Genomic_DNA"/>
</dbReference>
<dbReference type="RefSeq" id="WP_182152145.1">
    <property type="nucleotide sequence ID" value="NZ_JACEZU010000002.1"/>
</dbReference>
<dbReference type="Pfam" id="PF18143">
    <property type="entry name" value="HAD_SAK_2"/>
    <property type="match status" value="1"/>
</dbReference>
<sequence length="148" mass="16942">MILFLDFDGVLHPDITYGDSALLCKLPILEGVLRRRSNVQVVVSSTWREKRTLPELQSLFSADIAQRIIDLTPAWRDVQDDANFGTYVRQAEIEAWLRTTGRIWERWLAVDDQKHLFKPFCPNLFTTSPATGLTEADAKVLELRLTTP</sequence>
<proteinExistence type="predicted"/>
<evidence type="ECO:0000313" key="1">
    <source>
        <dbReference type="EMBL" id="MBA5686342.1"/>
    </source>
</evidence>
<comment type="caution">
    <text evidence="1">The sequence shown here is derived from an EMBL/GenBank/DDBJ whole genome shotgun (WGS) entry which is preliminary data.</text>
</comment>
<keyword evidence="2" id="KW-1185">Reference proteome</keyword>
<reference evidence="1 2" key="1">
    <citation type="submission" date="2020-07" db="EMBL/GenBank/DDBJ databases">
        <title>Novel species isolated from subtropical streams in China.</title>
        <authorList>
            <person name="Lu H."/>
        </authorList>
    </citation>
    <scope>NUCLEOTIDE SEQUENCE [LARGE SCALE GENOMIC DNA]</scope>
    <source>
        <strain evidence="1 2">LX47W</strain>
    </source>
</reference>
<name>A0A7W2IJI0_9BURK</name>
<dbReference type="Proteomes" id="UP000573499">
    <property type="component" value="Unassembled WGS sequence"/>
</dbReference>
<accession>A0A7W2IJI0</accession>
<dbReference type="AlphaFoldDB" id="A0A7W2IJI0"/>
<protein>
    <submittedName>
        <fullName evidence="1">Uncharacterized protein</fullName>
    </submittedName>
</protein>
<organism evidence="1 2">
    <name type="scientific">Rugamonas apoptosis</name>
    <dbReference type="NCBI Taxonomy" id="2758570"/>
    <lineage>
        <taxon>Bacteria</taxon>
        <taxon>Pseudomonadati</taxon>
        <taxon>Pseudomonadota</taxon>
        <taxon>Betaproteobacteria</taxon>
        <taxon>Burkholderiales</taxon>
        <taxon>Oxalobacteraceae</taxon>
        <taxon>Telluria group</taxon>
        <taxon>Rugamonas</taxon>
    </lineage>
</organism>
<gene>
    <name evidence="1" type="ORF">H3H39_04660</name>
</gene>